<name>A0A4C1Z1X4_EUMVA</name>
<dbReference type="EMBL" id="BGZK01001485">
    <property type="protein sequence ID" value="GBP80849.1"/>
    <property type="molecule type" value="Genomic_DNA"/>
</dbReference>
<dbReference type="Proteomes" id="UP000299102">
    <property type="component" value="Unassembled WGS sequence"/>
</dbReference>
<accession>A0A4C1Z1X4</accession>
<feature type="region of interest" description="Disordered" evidence="1">
    <location>
        <begin position="207"/>
        <end position="237"/>
    </location>
</feature>
<keyword evidence="3" id="KW-1185">Reference proteome</keyword>
<dbReference type="AlphaFoldDB" id="A0A4C1Z1X4"/>
<evidence type="ECO:0000313" key="2">
    <source>
        <dbReference type="EMBL" id="GBP80849.1"/>
    </source>
</evidence>
<feature type="compositionally biased region" description="Polar residues" evidence="1">
    <location>
        <begin position="217"/>
        <end position="235"/>
    </location>
</feature>
<comment type="caution">
    <text evidence="2">The sequence shown here is derived from an EMBL/GenBank/DDBJ whole genome shotgun (WGS) entry which is preliminary data.</text>
</comment>
<protein>
    <submittedName>
        <fullName evidence="2">Uncharacterized protein</fullName>
    </submittedName>
</protein>
<evidence type="ECO:0000313" key="3">
    <source>
        <dbReference type="Proteomes" id="UP000299102"/>
    </source>
</evidence>
<sequence length="254" mass="29282">MHQNCSLWGTWVRKRGSICKEVRSSSWLHRKLNSYPQRRSRVLKHTCIVCAKSLCLFFAYTLDFRCPFLPILPSARNLDSTRARSITVNRAGYTGVCFVQNKRLKYPESLVRTWKKPRRCSTLRSTDYFVSLLVGHHSIRHSSRSLTSVWFWTRDLIEFSVRRKGLDRRRGVGEEVISSSLSTARQNVCPLLCFIRGGLWLLSESPSPSKPLLRPNTPYTPHSRSVVTPLTSRSSLRAPALSTPRTWCYHEEPS</sequence>
<proteinExistence type="predicted"/>
<reference evidence="2 3" key="1">
    <citation type="journal article" date="2019" name="Commun. Biol.">
        <title>The bagworm genome reveals a unique fibroin gene that provides high tensile strength.</title>
        <authorList>
            <person name="Kono N."/>
            <person name="Nakamura H."/>
            <person name="Ohtoshi R."/>
            <person name="Tomita M."/>
            <person name="Numata K."/>
            <person name="Arakawa K."/>
        </authorList>
    </citation>
    <scope>NUCLEOTIDE SEQUENCE [LARGE SCALE GENOMIC DNA]</scope>
</reference>
<evidence type="ECO:0000256" key="1">
    <source>
        <dbReference type="SAM" id="MobiDB-lite"/>
    </source>
</evidence>
<organism evidence="2 3">
    <name type="scientific">Eumeta variegata</name>
    <name type="common">Bagworm moth</name>
    <name type="synonym">Eumeta japonica</name>
    <dbReference type="NCBI Taxonomy" id="151549"/>
    <lineage>
        <taxon>Eukaryota</taxon>
        <taxon>Metazoa</taxon>
        <taxon>Ecdysozoa</taxon>
        <taxon>Arthropoda</taxon>
        <taxon>Hexapoda</taxon>
        <taxon>Insecta</taxon>
        <taxon>Pterygota</taxon>
        <taxon>Neoptera</taxon>
        <taxon>Endopterygota</taxon>
        <taxon>Lepidoptera</taxon>
        <taxon>Glossata</taxon>
        <taxon>Ditrysia</taxon>
        <taxon>Tineoidea</taxon>
        <taxon>Psychidae</taxon>
        <taxon>Oiketicinae</taxon>
        <taxon>Eumeta</taxon>
    </lineage>
</organism>
<gene>
    <name evidence="2" type="ORF">EVAR_62379_1</name>
</gene>